<keyword evidence="2" id="KW-0805">Transcription regulation</keyword>
<feature type="transmembrane region" description="Helical" evidence="5">
    <location>
        <begin position="234"/>
        <end position="254"/>
    </location>
</feature>
<dbReference type="Pfam" id="PF04542">
    <property type="entry name" value="Sigma70_r2"/>
    <property type="match status" value="1"/>
</dbReference>
<evidence type="ECO:0000313" key="8">
    <source>
        <dbReference type="EMBL" id="KKO47249.1"/>
    </source>
</evidence>
<proteinExistence type="inferred from homology"/>
<reference evidence="8 9" key="1">
    <citation type="submission" date="2015-03" db="EMBL/GenBank/DDBJ databases">
        <title>Draft genome sequences of two protease-producing strains of Arsukibacterium isolated from two cold and alkaline environments.</title>
        <authorList>
            <person name="Lylloff J.E."/>
            <person name="Skov L.B."/>
            <person name="Jepsen M."/>
            <person name="Hallin P.F."/>
            <person name="Sorensen S.J."/>
            <person name="Stougaard P."/>
            <person name="Glaring M.A."/>
        </authorList>
    </citation>
    <scope>NUCLEOTIDE SEQUENCE [LARGE SCALE GENOMIC DNA]</scope>
    <source>
        <strain evidence="8 9">GCM72</strain>
    </source>
</reference>
<evidence type="ECO:0000259" key="6">
    <source>
        <dbReference type="Pfam" id="PF04542"/>
    </source>
</evidence>
<dbReference type="EMBL" id="LAHO01000001">
    <property type="protein sequence ID" value="KKO47249.1"/>
    <property type="molecule type" value="Genomic_DNA"/>
</dbReference>
<dbReference type="InterPro" id="IPR013325">
    <property type="entry name" value="RNA_pol_sigma_r2"/>
</dbReference>
<keyword evidence="5" id="KW-0812">Transmembrane</keyword>
<evidence type="ECO:0000256" key="3">
    <source>
        <dbReference type="ARBA" id="ARBA00023082"/>
    </source>
</evidence>
<dbReference type="PATRIC" id="fig|336831.14.peg.2404"/>
<feature type="transmembrane region" description="Helical" evidence="5">
    <location>
        <begin position="191"/>
        <end position="214"/>
    </location>
</feature>
<evidence type="ECO:0000256" key="4">
    <source>
        <dbReference type="ARBA" id="ARBA00023163"/>
    </source>
</evidence>
<gene>
    <name evidence="8" type="ORF">WG68_00955</name>
</gene>
<dbReference type="InterPro" id="IPR013324">
    <property type="entry name" value="RNA_pol_sigma_r3/r4-like"/>
</dbReference>
<keyword evidence="5" id="KW-1133">Transmembrane helix</keyword>
<sequence length="378" mass="41502">MSMSITEQQLLPDVTAAQQGDINAFSRLVTRCQRSISSIALAIVKDLDASEDITQQVFIHCWQQLPSLQNPASFLPWLRQVTRYRAFNYLRDNKVNRKVGGEQAEAILAGFASDTELSDDLAQTQQNQIMADFISQLPADSREIVLLFYREEQNSQQVAELLGLSESNVRKKLQRVRELLKEQLLAKYGKLILSTAPGLGLTTAICSALTLASPPVAAASASAFAANSSGLAKFGWLFGGAMLGALGGVLGVILGMRQPLKRAESIQERQQLLKYRNISIGWVLLSGILLALAYQFTAGAVAPVLSFSLLLAGLAYLQYGVWRSIKPRLQARAQQDEKAKKTYQRNRLWCWIGMLGGGVAGYSGLIIGLMCSGRWFWG</sequence>
<keyword evidence="3" id="KW-0731">Sigma factor</keyword>
<dbReference type="GO" id="GO:0003677">
    <property type="term" value="F:DNA binding"/>
    <property type="evidence" value="ECO:0007669"/>
    <property type="project" value="InterPro"/>
</dbReference>
<dbReference type="GO" id="GO:0016987">
    <property type="term" value="F:sigma factor activity"/>
    <property type="evidence" value="ECO:0007669"/>
    <property type="project" value="UniProtKB-KW"/>
</dbReference>
<dbReference type="InterPro" id="IPR007627">
    <property type="entry name" value="RNA_pol_sigma70_r2"/>
</dbReference>
<keyword evidence="5" id="KW-0472">Membrane</keyword>
<organism evidence="8 9">
    <name type="scientific">Arsukibacterium ikkense</name>
    <dbReference type="NCBI Taxonomy" id="336831"/>
    <lineage>
        <taxon>Bacteria</taxon>
        <taxon>Pseudomonadati</taxon>
        <taxon>Pseudomonadota</taxon>
        <taxon>Gammaproteobacteria</taxon>
        <taxon>Chromatiales</taxon>
        <taxon>Chromatiaceae</taxon>
        <taxon>Arsukibacterium</taxon>
    </lineage>
</organism>
<feature type="transmembrane region" description="Helical" evidence="5">
    <location>
        <begin position="275"/>
        <end position="294"/>
    </location>
</feature>
<dbReference type="STRING" id="336831.WG68_00955"/>
<evidence type="ECO:0000313" key="9">
    <source>
        <dbReference type="Proteomes" id="UP000034228"/>
    </source>
</evidence>
<dbReference type="InterPro" id="IPR013249">
    <property type="entry name" value="RNA_pol_sigma70_r4_t2"/>
</dbReference>
<evidence type="ECO:0000259" key="7">
    <source>
        <dbReference type="Pfam" id="PF08281"/>
    </source>
</evidence>
<dbReference type="Gene3D" id="1.10.1740.10">
    <property type="match status" value="1"/>
</dbReference>
<dbReference type="NCBIfam" id="TIGR02937">
    <property type="entry name" value="sigma70-ECF"/>
    <property type="match status" value="1"/>
</dbReference>
<dbReference type="InterPro" id="IPR039425">
    <property type="entry name" value="RNA_pol_sigma-70-like"/>
</dbReference>
<name>A0A0M2V9Y8_9GAMM</name>
<dbReference type="Gene3D" id="1.10.10.10">
    <property type="entry name" value="Winged helix-like DNA-binding domain superfamily/Winged helix DNA-binding domain"/>
    <property type="match status" value="1"/>
</dbReference>
<protein>
    <submittedName>
        <fullName evidence="8">RNA polymerase sigma-70 factor</fullName>
    </submittedName>
</protein>
<comment type="similarity">
    <text evidence="1">Belongs to the sigma-70 factor family. ECF subfamily.</text>
</comment>
<dbReference type="AlphaFoldDB" id="A0A0M2V9Y8"/>
<dbReference type="SUPFAM" id="SSF88659">
    <property type="entry name" value="Sigma3 and sigma4 domains of RNA polymerase sigma factors"/>
    <property type="match status" value="1"/>
</dbReference>
<dbReference type="InterPro" id="IPR014284">
    <property type="entry name" value="RNA_pol_sigma-70_dom"/>
</dbReference>
<keyword evidence="4" id="KW-0804">Transcription</keyword>
<dbReference type="Pfam" id="PF08281">
    <property type="entry name" value="Sigma70_r4_2"/>
    <property type="match status" value="1"/>
</dbReference>
<evidence type="ECO:0000256" key="2">
    <source>
        <dbReference type="ARBA" id="ARBA00023015"/>
    </source>
</evidence>
<keyword evidence="9" id="KW-1185">Reference proteome</keyword>
<accession>A0A0M2V9Y8</accession>
<dbReference type="RefSeq" id="WP_046555778.1">
    <property type="nucleotide sequence ID" value="NZ_LAHO01000001.1"/>
</dbReference>
<evidence type="ECO:0000256" key="5">
    <source>
        <dbReference type="SAM" id="Phobius"/>
    </source>
</evidence>
<feature type="transmembrane region" description="Helical" evidence="5">
    <location>
        <begin position="300"/>
        <end position="322"/>
    </location>
</feature>
<dbReference type="InterPro" id="IPR036388">
    <property type="entry name" value="WH-like_DNA-bd_sf"/>
</dbReference>
<dbReference type="SUPFAM" id="SSF88946">
    <property type="entry name" value="Sigma2 domain of RNA polymerase sigma factors"/>
    <property type="match status" value="1"/>
</dbReference>
<dbReference type="PANTHER" id="PTHR43133:SF25">
    <property type="entry name" value="RNA POLYMERASE SIGMA FACTOR RFAY-RELATED"/>
    <property type="match status" value="1"/>
</dbReference>
<dbReference type="GO" id="GO:0006352">
    <property type="term" value="P:DNA-templated transcription initiation"/>
    <property type="evidence" value="ECO:0007669"/>
    <property type="project" value="InterPro"/>
</dbReference>
<comment type="caution">
    <text evidence="8">The sequence shown here is derived from an EMBL/GenBank/DDBJ whole genome shotgun (WGS) entry which is preliminary data.</text>
</comment>
<feature type="transmembrane region" description="Helical" evidence="5">
    <location>
        <begin position="348"/>
        <end position="377"/>
    </location>
</feature>
<evidence type="ECO:0000256" key="1">
    <source>
        <dbReference type="ARBA" id="ARBA00010641"/>
    </source>
</evidence>
<dbReference type="Proteomes" id="UP000034228">
    <property type="component" value="Unassembled WGS sequence"/>
</dbReference>
<dbReference type="CDD" id="cd06171">
    <property type="entry name" value="Sigma70_r4"/>
    <property type="match status" value="1"/>
</dbReference>
<feature type="domain" description="RNA polymerase sigma factor 70 region 4 type 2" evidence="7">
    <location>
        <begin position="131"/>
        <end position="180"/>
    </location>
</feature>
<feature type="domain" description="RNA polymerase sigma-70 region 2" evidence="6">
    <location>
        <begin position="28"/>
        <end position="94"/>
    </location>
</feature>
<dbReference type="PANTHER" id="PTHR43133">
    <property type="entry name" value="RNA POLYMERASE ECF-TYPE SIGMA FACTO"/>
    <property type="match status" value="1"/>
</dbReference>